<evidence type="ECO:0000256" key="3">
    <source>
        <dbReference type="ARBA" id="ARBA00022989"/>
    </source>
</evidence>
<proteinExistence type="predicted"/>
<dbReference type="InterPro" id="IPR039587">
    <property type="entry name" value="TMEM248/TMEM219_dom"/>
</dbReference>
<reference evidence="8" key="1">
    <citation type="submission" date="2019-06" db="EMBL/GenBank/DDBJ databases">
        <authorList>
            <consortium name="Wellcome Sanger Institute Data Sharing"/>
        </authorList>
    </citation>
    <scope>NUCLEOTIDE SEQUENCE [LARGE SCALE GENOMIC DNA]</scope>
</reference>
<dbReference type="GO" id="GO:0016020">
    <property type="term" value="C:membrane"/>
    <property type="evidence" value="ECO:0007669"/>
    <property type="project" value="UniProtKB-SubCell"/>
</dbReference>
<feature type="transmembrane region" description="Helical" evidence="6">
    <location>
        <begin position="20"/>
        <end position="41"/>
    </location>
</feature>
<evidence type="ECO:0000256" key="4">
    <source>
        <dbReference type="ARBA" id="ARBA00023136"/>
    </source>
</evidence>
<keyword evidence="4 6" id="KW-0472">Membrane</keyword>
<dbReference type="Proteomes" id="UP000472263">
    <property type="component" value="Chromosome 9"/>
</dbReference>
<dbReference type="PANTHER" id="PTHR16002">
    <property type="entry name" value="TRANSMEMBRANE PROTEIN 248-LIKE"/>
    <property type="match status" value="1"/>
</dbReference>
<reference evidence="8" key="2">
    <citation type="submission" date="2025-08" db="UniProtKB">
        <authorList>
            <consortium name="Ensembl"/>
        </authorList>
    </citation>
    <scope>IDENTIFICATION</scope>
</reference>
<organism evidence="8 9">
    <name type="scientific">Myripristis murdjan</name>
    <name type="common">pinecone soldierfish</name>
    <dbReference type="NCBI Taxonomy" id="586833"/>
    <lineage>
        <taxon>Eukaryota</taxon>
        <taxon>Metazoa</taxon>
        <taxon>Chordata</taxon>
        <taxon>Craniata</taxon>
        <taxon>Vertebrata</taxon>
        <taxon>Euteleostomi</taxon>
        <taxon>Actinopterygii</taxon>
        <taxon>Neopterygii</taxon>
        <taxon>Teleostei</taxon>
        <taxon>Neoteleostei</taxon>
        <taxon>Acanthomorphata</taxon>
        <taxon>Holocentriformes</taxon>
        <taxon>Holocentridae</taxon>
        <taxon>Myripristis</taxon>
    </lineage>
</organism>
<dbReference type="AlphaFoldDB" id="A0A667Y7G3"/>
<sequence length="279" mass="30126">MGFWQPVNNLRDYVSQNPPGVTFFLCLLTLALSFICLSSYIHTHTLPNPDTAKDWNHLLSALSQFQLCVKANVSSVELLSPASPPLEHEASGKPSVSPGNTQAPVTQLHLKVPLVVSPSSASQSPTGLRLHSNMMASQLGLAGNETVNVTLHFESGNDTHTCLTISAPTHLLPRSVLPPYCPESEKVISPLSVVSLETSSQSPTASHLCYSLQSRHDPTLMIMLTQEQQGVAGRHLLEVSVFLLAICLMLALSASLTHSLARRYHGNGLDLHSEPLMDS</sequence>
<name>A0A667Y7G3_9TELE</name>
<dbReference type="Pfam" id="PF14940">
    <property type="entry name" value="TMEM219"/>
    <property type="match status" value="1"/>
</dbReference>
<reference evidence="8" key="3">
    <citation type="submission" date="2025-09" db="UniProtKB">
        <authorList>
            <consortium name="Ensembl"/>
        </authorList>
    </citation>
    <scope>IDENTIFICATION</scope>
</reference>
<dbReference type="OrthoDB" id="8680674at2759"/>
<dbReference type="Ensembl" id="ENSMMDT00005026541.1">
    <property type="protein sequence ID" value="ENSMMDP00005025995.1"/>
    <property type="gene ID" value="ENSMMDG00005012446.1"/>
</dbReference>
<evidence type="ECO:0000256" key="2">
    <source>
        <dbReference type="ARBA" id="ARBA00022692"/>
    </source>
</evidence>
<feature type="domain" description="TMEM248/TMEM219" evidence="7">
    <location>
        <begin position="10"/>
        <end position="213"/>
    </location>
</feature>
<feature type="transmembrane region" description="Helical" evidence="6">
    <location>
        <begin position="236"/>
        <end position="256"/>
    </location>
</feature>
<keyword evidence="2 6" id="KW-0812">Transmembrane</keyword>
<evidence type="ECO:0000313" key="8">
    <source>
        <dbReference type="Ensembl" id="ENSMMDP00005025995.1"/>
    </source>
</evidence>
<dbReference type="PANTHER" id="PTHR16002:SF6">
    <property type="entry name" value="INSULIN-LIKE GROWTH FACTOR-BINDING PROTEIN 3 RECEPTOR"/>
    <property type="match status" value="1"/>
</dbReference>
<dbReference type="InterPro" id="IPR039493">
    <property type="entry name" value="TMEM248/TMEM219"/>
</dbReference>
<dbReference type="InParanoid" id="A0A667Y7G3"/>
<accession>A0A667Y7G3</accession>
<evidence type="ECO:0000259" key="7">
    <source>
        <dbReference type="Pfam" id="PF14940"/>
    </source>
</evidence>
<keyword evidence="3 6" id="KW-1133">Transmembrane helix</keyword>
<evidence type="ECO:0000256" key="5">
    <source>
        <dbReference type="SAM" id="MobiDB-lite"/>
    </source>
</evidence>
<comment type="subcellular location">
    <subcellularLocation>
        <location evidence="1">Membrane</location>
    </subcellularLocation>
</comment>
<gene>
    <name evidence="8" type="primary">zgc:158398</name>
</gene>
<dbReference type="GeneTree" id="ENSGT00940000153883"/>
<keyword evidence="9" id="KW-1185">Reference proteome</keyword>
<evidence type="ECO:0000256" key="6">
    <source>
        <dbReference type="SAM" id="Phobius"/>
    </source>
</evidence>
<protein>
    <submittedName>
        <fullName evidence="8">Transmembrane protein 248-like</fullName>
    </submittedName>
</protein>
<evidence type="ECO:0000256" key="1">
    <source>
        <dbReference type="ARBA" id="ARBA00004370"/>
    </source>
</evidence>
<feature type="region of interest" description="Disordered" evidence="5">
    <location>
        <begin position="83"/>
        <end position="103"/>
    </location>
</feature>
<evidence type="ECO:0000313" key="9">
    <source>
        <dbReference type="Proteomes" id="UP000472263"/>
    </source>
</evidence>